<dbReference type="InterPro" id="IPR019264">
    <property type="entry name" value="DUF2179"/>
</dbReference>
<dbReference type="PANTHER" id="PTHR33545:SF5">
    <property type="entry name" value="UPF0750 MEMBRANE PROTEIN YITT"/>
    <property type="match status" value="1"/>
</dbReference>
<dbReference type="RefSeq" id="WP_289560050.1">
    <property type="nucleotide sequence ID" value="NZ_JAUDEO010000022.1"/>
</dbReference>
<keyword evidence="3 6" id="KW-0812">Transmembrane</keyword>
<reference evidence="8" key="1">
    <citation type="submission" date="2023-06" db="EMBL/GenBank/DDBJ databases">
        <title>Identification and characterization of horizontal gene transfer across gut microbiota members of farm animals based on homology search.</title>
        <authorList>
            <person name="Schwarzerova J."/>
            <person name="Nykrynova M."/>
            <person name="Jureckova K."/>
            <person name="Cejkova D."/>
            <person name="Rychlik I."/>
        </authorList>
    </citation>
    <scope>NUCLEOTIDE SEQUENCE</scope>
    <source>
        <strain evidence="8">105_WCHN</strain>
    </source>
</reference>
<proteinExistence type="predicted"/>
<evidence type="ECO:0000256" key="6">
    <source>
        <dbReference type="SAM" id="Phobius"/>
    </source>
</evidence>
<keyword evidence="5 6" id="KW-0472">Membrane</keyword>
<feature type="transmembrane region" description="Helical" evidence="6">
    <location>
        <begin position="83"/>
        <end position="105"/>
    </location>
</feature>
<dbReference type="PANTHER" id="PTHR33545">
    <property type="entry name" value="UPF0750 MEMBRANE PROTEIN YITT-RELATED"/>
    <property type="match status" value="1"/>
</dbReference>
<feature type="transmembrane region" description="Helical" evidence="6">
    <location>
        <begin position="111"/>
        <end position="133"/>
    </location>
</feature>
<evidence type="ECO:0000313" key="8">
    <source>
        <dbReference type="EMBL" id="MDM8333905.1"/>
    </source>
</evidence>
<evidence type="ECO:0000313" key="9">
    <source>
        <dbReference type="Proteomes" id="UP001529423"/>
    </source>
</evidence>
<accession>A0ABT7VME4</accession>
<dbReference type="InterPro" id="IPR003740">
    <property type="entry name" value="YitT"/>
</dbReference>
<evidence type="ECO:0000256" key="5">
    <source>
        <dbReference type="ARBA" id="ARBA00023136"/>
    </source>
</evidence>
<gene>
    <name evidence="8" type="ORF">QUW46_04885</name>
</gene>
<name>A0ABT7VME4_9LACO</name>
<keyword evidence="2" id="KW-1003">Cell membrane</keyword>
<evidence type="ECO:0000256" key="1">
    <source>
        <dbReference type="ARBA" id="ARBA00004651"/>
    </source>
</evidence>
<protein>
    <submittedName>
        <fullName evidence="8">YitT family protein</fullName>
    </submittedName>
</protein>
<feature type="domain" description="DUF2179" evidence="7">
    <location>
        <begin position="222"/>
        <end position="270"/>
    </location>
</feature>
<evidence type="ECO:0000259" key="7">
    <source>
        <dbReference type="Pfam" id="PF10035"/>
    </source>
</evidence>
<dbReference type="Pfam" id="PF02588">
    <property type="entry name" value="YitT_membrane"/>
    <property type="match status" value="1"/>
</dbReference>
<sequence length="283" mass="30962">MAKANAASFQRTGKSIFFALLYGLLSAIAINDFLNVTNSYSVGVLGAAQLIHALNSHLSMSLLMTLFNVPLFIFAWRVFGFRYILFSGLAALSNIVFLGIIPTMVLVKDPLTNTLIGSAMIGLSVGWCFNNGFTTGGTDIIVTYCQRRFHKNVGFFANTVNGIIALLTLIFFGPGRIIYTVIGMLTVNGLMDYAFASQTDVMVVIFTKKADKLIKQLRNFTHGATVLRGEGAYTGKPTDVIMVVTPRGQFAFLRDLVKAVDANAFMSIQKSDVEQGEYTHYSL</sequence>
<keyword evidence="9" id="KW-1185">Reference proteome</keyword>
<dbReference type="EMBL" id="JAUDEO010000022">
    <property type="protein sequence ID" value="MDM8333905.1"/>
    <property type="molecule type" value="Genomic_DNA"/>
</dbReference>
<dbReference type="Proteomes" id="UP001529423">
    <property type="component" value="Unassembled WGS sequence"/>
</dbReference>
<comment type="caution">
    <text evidence="8">The sequence shown here is derived from an EMBL/GenBank/DDBJ whole genome shotgun (WGS) entry which is preliminary data.</text>
</comment>
<organism evidence="8 9">
    <name type="scientific">Limosilactobacillus panis</name>
    <dbReference type="NCBI Taxonomy" id="47493"/>
    <lineage>
        <taxon>Bacteria</taxon>
        <taxon>Bacillati</taxon>
        <taxon>Bacillota</taxon>
        <taxon>Bacilli</taxon>
        <taxon>Lactobacillales</taxon>
        <taxon>Lactobacillaceae</taxon>
        <taxon>Limosilactobacillus</taxon>
    </lineage>
</organism>
<dbReference type="PIRSF" id="PIRSF006483">
    <property type="entry name" value="Membrane_protein_YitT"/>
    <property type="match status" value="1"/>
</dbReference>
<evidence type="ECO:0000256" key="4">
    <source>
        <dbReference type="ARBA" id="ARBA00022989"/>
    </source>
</evidence>
<feature type="transmembrane region" description="Helical" evidence="6">
    <location>
        <begin position="153"/>
        <end position="171"/>
    </location>
</feature>
<dbReference type="InterPro" id="IPR051461">
    <property type="entry name" value="UPF0750_membrane"/>
</dbReference>
<dbReference type="CDD" id="cd16380">
    <property type="entry name" value="YitT_C"/>
    <property type="match status" value="1"/>
</dbReference>
<evidence type="ECO:0000256" key="3">
    <source>
        <dbReference type="ARBA" id="ARBA00022692"/>
    </source>
</evidence>
<comment type="subcellular location">
    <subcellularLocation>
        <location evidence="1">Cell membrane</location>
        <topology evidence="1">Multi-pass membrane protein</topology>
    </subcellularLocation>
</comment>
<dbReference type="Pfam" id="PF10035">
    <property type="entry name" value="DUF2179"/>
    <property type="match status" value="1"/>
</dbReference>
<keyword evidence="4 6" id="KW-1133">Transmembrane helix</keyword>
<reference evidence="8" key="2">
    <citation type="submission" date="2023-06" db="EMBL/GenBank/DDBJ databases">
        <authorList>
            <person name="Zeman M."/>
            <person name="Kubasova T."/>
            <person name="Jahodarova E."/>
            <person name="Nykrynova M."/>
            <person name="Rychlik I."/>
        </authorList>
    </citation>
    <scope>NUCLEOTIDE SEQUENCE</scope>
    <source>
        <strain evidence="8">105_WCHN</strain>
    </source>
</reference>
<evidence type="ECO:0000256" key="2">
    <source>
        <dbReference type="ARBA" id="ARBA00022475"/>
    </source>
</evidence>
<feature type="transmembrane region" description="Helical" evidence="6">
    <location>
        <begin position="53"/>
        <end position="76"/>
    </location>
</feature>